<dbReference type="STRING" id="670386.D3B9U2"/>
<accession>D3B9U2</accession>
<keyword evidence="3" id="KW-1185">Reference proteome</keyword>
<comment type="cofactor">
    <cofactor evidence="1">
        <name>Fe cation</name>
        <dbReference type="ChEBI" id="CHEBI:24875"/>
    </cofactor>
</comment>
<evidence type="ECO:0000256" key="1">
    <source>
        <dbReference type="ARBA" id="ARBA00001962"/>
    </source>
</evidence>
<dbReference type="Gene3D" id="2.60.120.620">
    <property type="entry name" value="q2cbj1_9rhob like domain"/>
    <property type="match status" value="1"/>
</dbReference>
<gene>
    <name evidence="2" type="ORF">PPL_05239</name>
</gene>
<sequence length="273" mass="30646">MEPQTFLYTISEEQRKSFNESGFLVLKDLLTEEEKVNMVAWVKEISELPPTKGKWMQYYEDNLVTKEKQLCRTENFTPFHDGIRSIIKGEKLMGTLAQLIGQPVLLFKEKINYKQAGGGGFPAHQDAPAYVQLGQAHHITAMLAANDSTVANGCLFVVPGSHNPAVILPQKESDGSITDEWCDQHQWTPVECQVGDVLIFGSYIAHRSGSNNTNSSRNAVYLTYNAECDGDKRDLYYDEKRRLFPPASDREEGKDYSIGAKTYNLATPISNVQ</sequence>
<evidence type="ECO:0000313" key="2">
    <source>
        <dbReference type="EMBL" id="EFA82004.1"/>
    </source>
</evidence>
<dbReference type="GeneID" id="31360725"/>
<reference evidence="2 3" key="1">
    <citation type="journal article" date="2011" name="Genome Res.">
        <title>Phylogeny-wide analysis of social amoeba genomes highlights ancient origins for complex intercellular communication.</title>
        <authorList>
            <person name="Heidel A.J."/>
            <person name="Lawal H.M."/>
            <person name="Felder M."/>
            <person name="Schilde C."/>
            <person name="Helps N.R."/>
            <person name="Tunggal B."/>
            <person name="Rivero F."/>
            <person name="John U."/>
            <person name="Schleicher M."/>
            <person name="Eichinger L."/>
            <person name="Platzer M."/>
            <person name="Noegel A.A."/>
            <person name="Schaap P."/>
            <person name="Gloeckner G."/>
        </authorList>
    </citation>
    <scope>NUCLEOTIDE SEQUENCE [LARGE SCALE GENOMIC DNA]</scope>
    <source>
        <strain evidence="3">ATCC 26659 / Pp 5 / PN500</strain>
    </source>
</reference>
<evidence type="ECO:0000313" key="3">
    <source>
        <dbReference type="Proteomes" id="UP000001396"/>
    </source>
</evidence>
<dbReference type="Proteomes" id="UP000001396">
    <property type="component" value="Unassembled WGS sequence"/>
</dbReference>
<evidence type="ECO:0008006" key="4">
    <source>
        <dbReference type="Google" id="ProtNLM"/>
    </source>
</evidence>
<proteinExistence type="predicted"/>
<dbReference type="EMBL" id="ADBJ01000022">
    <property type="protein sequence ID" value="EFA82004.1"/>
    <property type="molecule type" value="Genomic_DNA"/>
</dbReference>
<dbReference type="SUPFAM" id="SSF51197">
    <property type="entry name" value="Clavaminate synthase-like"/>
    <property type="match status" value="1"/>
</dbReference>
<dbReference type="Pfam" id="PF05721">
    <property type="entry name" value="PhyH"/>
    <property type="match status" value="1"/>
</dbReference>
<dbReference type="PANTHER" id="PTHR20883">
    <property type="entry name" value="PHYTANOYL-COA DIOXYGENASE DOMAIN CONTAINING 1"/>
    <property type="match status" value="1"/>
</dbReference>
<dbReference type="InParanoid" id="D3B9U2"/>
<comment type="caution">
    <text evidence="2">The sequence shown here is derived from an EMBL/GenBank/DDBJ whole genome shotgun (WGS) entry which is preliminary data.</text>
</comment>
<dbReference type="PANTHER" id="PTHR20883:SF51">
    <property type="entry name" value="PHYTANOYL-COA HYDROXYLASE"/>
    <property type="match status" value="1"/>
</dbReference>
<dbReference type="OMA" id="EWPATHM"/>
<dbReference type="AlphaFoldDB" id="D3B9U2"/>
<dbReference type="RefSeq" id="XP_020434121.1">
    <property type="nucleotide sequence ID" value="XM_020576132.1"/>
</dbReference>
<dbReference type="InterPro" id="IPR008775">
    <property type="entry name" value="Phytyl_CoA_dOase-like"/>
</dbReference>
<name>D3B9U2_HETP5</name>
<organism evidence="2 3">
    <name type="scientific">Heterostelium pallidum (strain ATCC 26659 / Pp 5 / PN500)</name>
    <name type="common">Cellular slime mold</name>
    <name type="synonym">Polysphondylium pallidum</name>
    <dbReference type="NCBI Taxonomy" id="670386"/>
    <lineage>
        <taxon>Eukaryota</taxon>
        <taxon>Amoebozoa</taxon>
        <taxon>Evosea</taxon>
        <taxon>Eumycetozoa</taxon>
        <taxon>Dictyostelia</taxon>
        <taxon>Acytosteliales</taxon>
        <taxon>Acytosteliaceae</taxon>
        <taxon>Heterostelium</taxon>
    </lineage>
</organism>
<protein>
    <recommendedName>
        <fullName evidence="4">PhyH-domain-containing protein</fullName>
    </recommendedName>
</protein>